<gene>
    <name evidence="1" type="ORF">MgSA37_03289</name>
</gene>
<proteinExistence type="predicted"/>
<dbReference type="OrthoDB" id="1523584at2"/>
<dbReference type="KEGG" id="mgot:MgSA37_03289"/>
<dbReference type="EMBL" id="AP017313">
    <property type="protein sequence ID" value="BAU55108.1"/>
    <property type="molecule type" value="Genomic_DNA"/>
</dbReference>
<organism evidence="1 2">
    <name type="scientific">Mucilaginibacter gotjawali</name>
    <dbReference type="NCBI Taxonomy" id="1550579"/>
    <lineage>
        <taxon>Bacteria</taxon>
        <taxon>Pseudomonadati</taxon>
        <taxon>Bacteroidota</taxon>
        <taxon>Sphingobacteriia</taxon>
        <taxon>Sphingobacteriales</taxon>
        <taxon>Sphingobacteriaceae</taxon>
        <taxon>Mucilaginibacter</taxon>
    </lineage>
</organism>
<evidence type="ECO:0000313" key="2">
    <source>
        <dbReference type="Proteomes" id="UP000218263"/>
    </source>
</evidence>
<evidence type="ECO:0000313" key="1">
    <source>
        <dbReference type="EMBL" id="BAU55108.1"/>
    </source>
</evidence>
<dbReference type="Proteomes" id="UP000218263">
    <property type="component" value="Chromosome"/>
</dbReference>
<accession>A0A110B605</accession>
<protein>
    <submittedName>
        <fullName evidence="1">Uncharacterized protein</fullName>
    </submittedName>
</protein>
<name>A0A110B605_9SPHI</name>
<dbReference type="AlphaFoldDB" id="A0A110B605"/>
<sequence>MNKDNELDDLFKRKLEDPVEPAAYQEQDWSALEQMLDKPKKKRVIVYWMPVLSGVAALLLLFFGWWMLRQQRTEQKSNQSSVANLVKERPKTNKAIAATPSQPRPAQLKKAPGIESFVAITTKGEKGGRKSISILPVKTMSGPTIVSADTSSNNSKVYPQPNKQAIAEKKSPALSKPQTNELTASNITVKTDTGTVSKPQNKPVKTQIKQSYRPQFALSVLAAPDLNGVGGFQQSKLGTNVGLLFSAGVSKKLTISTGAIYSVKPYLTGFGNYHTPYQFPVTPLNVVADCRMLDIPLNIGYQVYNKHQNQVSIGTGLSSYIMLHESYKFNYAGTYETGPSNYTVPGIHKYFFGVLNLNATYEHQVNSKFGISVQPYLKLPLGNLGYSQVHLQSTGVAIGVTWNLNPLQKP</sequence>
<keyword evidence="2" id="KW-1185">Reference proteome</keyword>
<reference evidence="1 2" key="1">
    <citation type="submission" date="2015-12" db="EMBL/GenBank/DDBJ databases">
        <title>Genome sequence of Mucilaginibacter gotjawali.</title>
        <authorList>
            <person name="Lee J.S."/>
            <person name="Lee K.C."/>
            <person name="Kim K.K."/>
            <person name="Lee B.W."/>
        </authorList>
    </citation>
    <scope>NUCLEOTIDE SEQUENCE [LARGE SCALE GENOMIC DNA]</scope>
    <source>
        <strain evidence="1 2">SA3-7</strain>
    </source>
</reference>
<dbReference type="RefSeq" id="WP_096353290.1">
    <property type="nucleotide sequence ID" value="NZ_AP017313.1"/>
</dbReference>